<dbReference type="PANTHER" id="PTHR43150:SF4">
    <property type="entry name" value="L-GLYCERALDEHYDE 3-PHOSPHATE REDUCTASE"/>
    <property type="match status" value="1"/>
</dbReference>
<dbReference type="Pfam" id="PF00248">
    <property type="entry name" value="Aldo_ket_red"/>
    <property type="match status" value="1"/>
</dbReference>
<sequence>MYIADKKRYEAMPYRHVGNSGLKLPVISLGLWHNFGDVDNYENQKNIILKAFDSGITHFDLANNYGPPAGSAEINFGRIMKEYLLPYRDELIISTKAGYYMWEGPYGEWGSKKSIIASCNQSLKRMGLDYVDIFYHHRPDPNTPLEETAHALDLLVRQGKALYIGISNYSAEQTEAISKIFKELKTPFIIHQPKYNMFERSIEAGLTDVLKKEKIGAITFSPLAQGLLTDRYLNGIPEDSRAGRSSSPFLQPENVETTLEVVKQLNEIAKNRGQSLAQMALAWNLRDETITSVLIGASKVEQLENNLETLNNLTFSEEELNQIDTILNNK</sequence>
<evidence type="ECO:0000313" key="6">
    <source>
        <dbReference type="Proteomes" id="UP001230220"/>
    </source>
</evidence>
<keyword evidence="6" id="KW-1185">Reference proteome</keyword>
<reference evidence="5 6" key="1">
    <citation type="submission" date="2023-07" db="EMBL/GenBank/DDBJ databases">
        <title>Genomic Encyclopedia of Type Strains, Phase IV (KMG-IV): sequencing the most valuable type-strain genomes for metagenomic binning, comparative biology and taxonomic classification.</title>
        <authorList>
            <person name="Goeker M."/>
        </authorList>
    </citation>
    <scope>NUCLEOTIDE SEQUENCE [LARGE SCALE GENOMIC DNA]</scope>
    <source>
        <strain evidence="5 6">DSM 16784</strain>
    </source>
</reference>
<organism evidence="5 6">
    <name type="scientific">Breznakia pachnodae</name>
    <dbReference type="NCBI Taxonomy" id="265178"/>
    <lineage>
        <taxon>Bacteria</taxon>
        <taxon>Bacillati</taxon>
        <taxon>Bacillota</taxon>
        <taxon>Erysipelotrichia</taxon>
        <taxon>Erysipelotrichales</taxon>
        <taxon>Erysipelotrichaceae</taxon>
        <taxon>Breznakia</taxon>
    </lineage>
</organism>
<protein>
    <submittedName>
        <fullName evidence="5">L-glyceraldehyde 3-phosphate reductase</fullName>
        <ecNumber evidence="5">1.1.1.-</ecNumber>
    </submittedName>
</protein>
<dbReference type="EMBL" id="JAUSUR010000002">
    <property type="protein sequence ID" value="MDQ0360844.1"/>
    <property type="molecule type" value="Genomic_DNA"/>
</dbReference>
<dbReference type="PANTHER" id="PTHR43150">
    <property type="entry name" value="HYPERKINETIC, ISOFORM M"/>
    <property type="match status" value="1"/>
</dbReference>
<dbReference type="SUPFAM" id="SSF51430">
    <property type="entry name" value="NAD(P)-linked oxidoreductase"/>
    <property type="match status" value="1"/>
</dbReference>
<evidence type="ECO:0000256" key="2">
    <source>
        <dbReference type="ARBA" id="ARBA00022857"/>
    </source>
</evidence>
<dbReference type="EC" id="1.1.1.-" evidence="5"/>
<dbReference type="GO" id="GO:0016491">
    <property type="term" value="F:oxidoreductase activity"/>
    <property type="evidence" value="ECO:0007669"/>
    <property type="project" value="UniProtKB-KW"/>
</dbReference>
<evidence type="ECO:0000256" key="1">
    <source>
        <dbReference type="ARBA" id="ARBA00006515"/>
    </source>
</evidence>
<dbReference type="InterPro" id="IPR023210">
    <property type="entry name" value="NADP_OxRdtase_dom"/>
</dbReference>
<comment type="similarity">
    <text evidence="1">Belongs to the shaker potassium channel beta subunit family.</text>
</comment>
<evidence type="ECO:0000256" key="3">
    <source>
        <dbReference type="ARBA" id="ARBA00023002"/>
    </source>
</evidence>
<gene>
    <name evidence="5" type="ORF">J2S15_001589</name>
</gene>
<feature type="domain" description="NADP-dependent oxidoreductase" evidence="4">
    <location>
        <begin position="27"/>
        <end position="327"/>
    </location>
</feature>
<dbReference type="NCBIfam" id="NF007388">
    <property type="entry name" value="PRK09912.1"/>
    <property type="match status" value="1"/>
</dbReference>
<keyword evidence="2" id="KW-0521">NADP</keyword>
<dbReference type="Proteomes" id="UP001230220">
    <property type="component" value="Unassembled WGS sequence"/>
</dbReference>
<accession>A0ABU0E256</accession>
<name>A0ABU0E256_9FIRM</name>
<dbReference type="Gene3D" id="3.20.20.100">
    <property type="entry name" value="NADP-dependent oxidoreductase domain"/>
    <property type="match status" value="1"/>
</dbReference>
<evidence type="ECO:0000259" key="4">
    <source>
        <dbReference type="Pfam" id="PF00248"/>
    </source>
</evidence>
<dbReference type="InterPro" id="IPR005399">
    <property type="entry name" value="K_chnl_volt-dep_bsu_KCNAB-rel"/>
</dbReference>
<dbReference type="PRINTS" id="PR01577">
    <property type="entry name" value="KCNABCHANNEL"/>
</dbReference>
<dbReference type="RefSeq" id="WP_307407050.1">
    <property type="nucleotide sequence ID" value="NZ_JAUSUR010000002.1"/>
</dbReference>
<comment type="caution">
    <text evidence="5">The sequence shown here is derived from an EMBL/GenBank/DDBJ whole genome shotgun (WGS) entry which is preliminary data.</text>
</comment>
<keyword evidence="3 5" id="KW-0560">Oxidoreductase</keyword>
<evidence type="ECO:0000313" key="5">
    <source>
        <dbReference type="EMBL" id="MDQ0360844.1"/>
    </source>
</evidence>
<proteinExistence type="inferred from homology"/>
<dbReference type="InterPro" id="IPR036812">
    <property type="entry name" value="NAD(P)_OxRdtase_dom_sf"/>
</dbReference>